<dbReference type="Gene3D" id="1.25.40.10">
    <property type="entry name" value="Tetratricopeptide repeat domain"/>
    <property type="match status" value="1"/>
</dbReference>
<dbReference type="EMBL" id="JAULBC010000009">
    <property type="protein sequence ID" value="MEX6690520.1"/>
    <property type="molecule type" value="Genomic_DNA"/>
</dbReference>
<accession>A0ABV3ZLX1</accession>
<keyword evidence="3" id="KW-1185">Reference proteome</keyword>
<dbReference type="Proteomes" id="UP001560573">
    <property type="component" value="Unassembled WGS sequence"/>
</dbReference>
<dbReference type="RefSeq" id="WP_369331935.1">
    <property type="nucleotide sequence ID" value="NZ_JAULBC010000009.1"/>
</dbReference>
<proteinExistence type="predicted"/>
<sequence length="686" mass="79487">MQQKIRNIMVRIKAGNVCMICCYAMLTLCLGIQFSYGQGNDAARYEIDAKRIGVSMTDKDALPRSREFIRLDSTYYVGWMYEGVYKYDRSADYAGYKNAIPALQKALHLMDKDFGSTLKNMYSSIVFFASNVQRYQDLFAITNALQACYDNLEMPDSVMALLDKIDSYRFRKDYFGVYYHRAWTYHRNRFYTAKDHPFLENSIEANEKKAFDWCYRGFGFISRYKDENDQWFGPMQAQNDKQVIYHYLALLHCYNKNYDSSEYYYRKLEEGGGISYNNYANMQHEIGKFANAIQYFNMDLNKSYLRMLREPYYYLPELHVYGGRTKEAIGMCQQIIQNVGSTPGFGWYNIALGRSYLYDGQLDSCEIALDKAANFKEMHIGTTLTQSQYDFSINLLKVELIDRKISQIKFLDKGWWYSPAALYKIAALKVEKMMAEYVVVNELAYNPERNRLVYDLFCGEATTSYDEAWYLLKEFSPKYFQKKYETYQQQDPRANVQRYFKLFTANFKWEGGNKQGAKDDYENLLRTTVADTANEKLFVGRLYEGLSKAFKKDGRASTYSLYRNGMVENYPQLVPFSGVTMNMILNTNGENDAVTQQIIKDIKNTDINWVTQSDGYTPSATVTFNKKGNKYEAVINVRSSSGKAVVTNERLIFGKADGVGSELALRFFGKGGSLVFEPPVMPEKKS</sequence>
<keyword evidence="1" id="KW-0472">Membrane</keyword>
<name>A0ABV3ZLX1_9BACT</name>
<feature type="transmembrane region" description="Helical" evidence="1">
    <location>
        <begin position="12"/>
        <end position="36"/>
    </location>
</feature>
<evidence type="ECO:0000256" key="1">
    <source>
        <dbReference type="SAM" id="Phobius"/>
    </source>
</evidence>
<evidence type="ECO:0000313" key="3">
    <source>
        <dbReference type="Proteomes" id="UP001560573"/>
    </source>
</evidence>
<comment type="caution">
    <text evidence="2">The sequence shown here is derived from an EMBL/GenBank/DDBJ whole genome shotgun (WGS) entry which is preliminary data.</text>
</comment>
<dbReference type="InterPro" id="IPR011990">
    <property type="entry name" value="TPR-like_helical_dom_sf"/>
</dbReference>
<evidence type="ECO:0008006" key="4">
    <source>
        <dbReference type="Google" id="ProtNLM"/>
    </source>
</evidence>
<protein>
    <recommendedName>
        <fullName evidence="4">Tetratricopeptide repeat protein</fullName>
    </recommendedName>
</protein>
<keyword evidence="1" id="KW-1133">Transmembrane helix</keyword>
<evidence type="ECO:0000313" key="2">
    <source>
        <dbReference type="EMBL" id="MEX6690520.1"/>
    </source>
</evidence>
<organism evidence="2 3">
    <name type="scientific">Danxiaibacter flavus</name>
    <dbReference type="NCBI Taxonomy" id="3049108"/>
    <lineage>
        <taxon>Bacteria</taxon>
        <taxon>Pseudomonadati</taxon>
        <taxon>Bacteroidota</taxon>
        <taxon>Chitinophagia</taxon>
        <taxon>Chitinophagales</taxon>
        <taxon>Chitinophagaceae</taxon>
        <taxon>Danxiaibacter</taxon>
    </lineage>
</organism>
<keyword evidence="1" id="KW-0812">Transmembrane</keyword>
<gene>
    <name evidence="2" type="ORF">QTN47_23610</name>
</gene>
<dbReference type="SUPFAM" id="SSF48452">
    <property type="entry name" value="TPR-like"/>
    <property type="match status" value="1"/>
</dbReference>
<reference evidence="2 3" key="1">
    <citation type="submission" date="2023-07" db="EMBL/GenBank/DDBJ databases">
        <authorList>
            <person name="Lian W.-H."/>
        </authorList>
    </citation>
    <scope>NUCLEOTIDE SEQUENCE [LARGE SCALE GENOMIC DNA]</scope>
    <source>
        <strain evidence="2 3">SYSU DXS3180</strain>
    </source>
</reference>